<comment type="caution">
    <text evidence="6">The sequence shown here is derived from an EMBL/GenBank/DDBJ whole genome shotgun (WGS) entry which is preliminary data.</text>
</comment>
<sequence length="274" mass="31805">MLQKQWQDRLELGSKCQELFVDTKRVPEIEDLGIQMSGISTMLGSFCLERVNPNNHTLLYTIEGTGQVTTPYGTEIIEKQTLTTLPAGVPFNMTLNSQKWKLVWFNVNDTAHWRNLCEYQPLNQPNQQCQSMYHALSLIYHEPSQLLRAGCLSQLVHYLNESLKPLVTSSQGQHRLEVVFLHVEQRLQSAWSIEQLCTLAYYSAPHLHRLCQLQYGRSPMQQVIFLRMERAKYLLRHSDFSISHIAERVGYQEVSNFSKRFNKSVGQSPKQYRT</sequence>
<dbReference type="EMBL" id="BAEO01000062">
    <property type="protein sequence ID" value="GAC21574.1"/>
    <property type="molecule type" value="Genomic_DNA"/>
</dbReference>
<dbReference type="PRINTS" id="PR00032">
    <property type="entry name" value="HTHARAC"/>
</dbReference>
<dbReference type="eggNOG" id="COG2207">
    <property type="taxonomic scope" value="Bacteria"/>
</dbReference>
<dbReference type="AlphaFoldDB" id="K6XLP2"/>
<dbReference type="Pfam" id="PF02311">
    <property type="entry name" value="AraC_binding"/>
    <property type="match status" value="1"/>
</dbReference>
<keyword evidence="7" id="KW-1185">Reference proteome</keyword>
<dbReference type="InterPro" id="IPR018060">
    <property type="entry name" value="HTH_AraC"/>
</dbReference>
<organism evidence="6 7">
    <name type="scientific">Paraglaciecola arctica BSs20135</name>
    <dbReference type="NCBI Taxonomy" id="493475"/>
    <lineage>
        <taxon>Bacteria</taxon>
        <taxon>Pseudomonadati</taxon>
        <taxon>Pseudomonadota</taxon>
        <taxon>Gammaproteobacteria</taxon>
        <taxon>Alteromonadales</taxon>
        <taxon>Alteromonadaceae</taxon>
        <taxon>Paraglaciecola</taxon>
    </lineage>
</organism>
<proteinExistence type="predicted"/>
<dbReference type="InterPro" id="IPR020449">
    <property type="entry name" value="Tscrpt_reg_AraC-type_HTH"/>
</dbReference>
<dbReference type="Gene3D" id="1.10.10.60">
    <property type="entry name" value="Homeodomain-like"/>
    <property type="match status" value="2"/>
</dbReference>
<dbReference type="GO" id="GO:0003700">
    <property type="term" value="F:DNA-binding transcription factor activity"/>
    <property type="evidence" value="ECO:0007669"/>
    <property type="project" value="InterPro"/>
</dbReference>
<evidence type="ECO:0000256" key="2">
    <source>
        <dbReference type="ARBA" id="ARBA00023125"/>
    </source>
</evidence>
<keyword evidence="4" id="KW-0804">Transcription</keyword>
<dbReference type="STRING" id="493475.GARC_4632"/>
<keyword evidence="3" id="KW-0010">Activator</keyword>
<dbReference type="SUPFAM" id="SSF51215">
    <property type="entry name" value="Regulatory protein AraC"/>
    <property type="match status" value="1"/>
</dbReference>
<dbReference type="Pfam" id="PF12833">
    <property type="entry name" value="HTH_18"/>
    <property type="match status" value="1"/>
</dbReference>
<evidence type="ECO:0000256" key="3">
    <source>
        <dbReference type="ARBA" id="ARBA00023159"/>
    </source>
</evidence>
<dbReference type="Proteomes" id="UP000006327">
    <property type="component" value="Unassembled WGS sequence"/>
</dbReference>
<keyword evidence="1" id="KW-0805">Transcription regulation</keyword>
<dbReference type="InterPro" id="IPR037923">
    <property type="entry name" value="HTH-like"/>
</dbReference>
<dbReference type="SMART" id="SM00342">
    <property type="entry name" value="HTH_ARAC"/>
    <property type="match status" value="1"/>
</dbReference>
<name>K6XLP2_9ALTE</name>
<protein>
    <submittedName>
        <fullName evidence="6">Response regulator receiver domain-containing protein</fullName>
    </submittedName>
</protein>
<dbReference type="GO" id="GO:0043565">
    <property type="term" value="F:sequence-specific DNA binding"/>
    <property type="evidence" value="ECO:0007669"/>
    <property type="project" value="InterPro"/>
</dbReference>
<dbReference type="SUPFAM" id="SSF46689">
    <property type="entry name" value="Homeodomain-like"/>
    <property type="match status" value="1"/>
</dbReference>
<dbReference type="Gene3D" id="2.60.120.280">
    <property type="entry name" value="Regulatory protein AraC"/>
    <property type="match status" value="1"/>
</dbReference>
<evidence type="ECO:0000259" key="5">
    <source>
        <dbReference type="PROSITE" id="PS01124"/>
    </source>
</evidence>
<dbReference type="OrthoDB" id="9803764at2"/>
<dbReference type="PANTHER" id="PTHR43280">
    <property type="entry name" value="ARAC-FAMILY TRANSCRIPTIONAL REGULATOR"/>
    <property type="match status" value="1"/>
</dbReference>
<dbReference type="RefSeq" id="WP_007624692.1">
    <property type="nucleotide sequence ID" value="NZ_BAEO01000062.1"/>
</dbReference>
<evidence type="ECO:0000313" key="7">
    <source>
        <dbReference type="Proteomes" id="UP000006327"/>
    </source>
</evidence>
<dbReference type="InterPro" id="IPR003313">
    <property type="entry name" value="AraC-bd"/>
</dbReference>
<gene>
    <name evidence="6" type="ORF">GARC_4632</name>
</gene>
<evidence type="ECO:0000313" key="6">
    <source>
        <dbReference type="EMBL" id="GAC21574.1"/>
    </source>
</evidence>
<feature type="domain" description="HTH araC/xylS-type" evidence="5">
    <location>
        <begin position="177"/>
        <end position="274"/>
    </location>
</feature>
<evidence type="ECO:0000256" key="4">
    <source>
        <dbReference type="ARBA" id="ARBA00023163"/>
    </source>
</evidence>
<keyword evidence="2" id="KW-0238">DNA-binding</keyword>
<dbReference type="PROSITE" id="PS01124">
    <property type="entry name" value="HTH_ARAC_FAMILY_2"/>
    <property type="match status" value="1"/>
</dbReference>
<accession>K6XLP2</accession>
<reference evidence="6 7" key="1">
    <citation type="journal article" date="2017" name="Antonie Van Leeuwenhoek">
        <title>Rhizobium rhizosphaerae sp. nov., a novel species isolated from rice rhizosphere.</title>
        <authorList>
            <person name="Zhao J.J."/>
            <person name="Zhang J."/>
            <person name="Zhang R.J."/>
            <person name="Zhang C.W."/>
            <person name="Yin H.Q."/>
            <person name="Zhang X.X."/>
        </authorList>
    </citation>
    <scope>NUCLEOTIDE SEQUENCE [LARGE SCALE GENOMIC DNA]</scope>
    <source>
        <strain evidence="6 7">BSs20135</strain>
    </source>
</reference>
<dbReference type="PANTHER" id="PTHR43280:SF30">
    <property type="entry name" value="MMSAB OPERON REGULATORY PROTEIN"/>
    <property type="match status" value="1"/>
</dbReference>
<evidence type="ECO:0000256" key="1">
    <source>
        <dbReference type="ARBA" id="ARBA00023015"/>
    </source>
</evidence>
<dbReference type="InterPro" id="IPR009057">
    <property type="entry name" value="Homeodomain-like_sf"/>
</dbReference>